<feature type="domain" description="HTH tetR-type" evidence="3">
    <location>
        <begin position="9"/>
        <end position="69"/>
    </location>
</feature>
<dbReference type="InterPro" id="IPR039532">
    <property type="entry name" value="TetR_C_Firmicutes"/>
</dbReference>
<dbReference type="OrthoDB" id="9810250at2"/>
<dbReference type="PANTHER" id="PTHR43479:SF7">
    <property type="entry name" value="TETR-FAMILY TRANSCRIPTIONAL REGULATOR"/>
    <property type="match status" value="1"/>
</dbReference>
<dbReference type="GO" id="GO:0003677">
    <property type="term" value="F:DNA binding"/>
    <property type="evidence" value="ECO:0007669"/>
    <property type="project" value="UniProtKB-UniRule"/>
</dbReference>
<dbReference type="InterPro" id="IPR001647">
    <property type="entry name" value="HTH_TetR"/>
</dbReference>
<sequence length="190" mass="22612">MAKTDLRVIKTKDALHKALVTLLKQKSLEKITITEICQLANVNRGTFYLHYQQIGDVFEEYFREITADLAKSYEEPYRHVSVLKTSELDPSTIRIFHHIEKYQPFYSIVFSQNVPLLYYYLLFEEIQKLFLNDHATSWNHPEVDREMYCAYQANAIIGMILHWYRHDFNESAQHMNEQLVKILNLTHQPN</sequence>
<dbReference type="InterPro" id="IPR009057">
    <property type="entry name" value="Homeodomain-like_sf"/>
</dbReference>
<reference evidence="4 5" key="1">
    <citation type="submission" date="2017-07" db="EMBL/GenBank/DDBJ databases">
        <title>Tetzosporium hominis gen.nov. sp.nov.</title>
        <authorList>
            <person name="Tetz G."/>
            <person name="Tetz V."/>
        </authorList>
    </citation>
    <scope>NUCLEOTIDE SEQUENCE [LARGE SCALE GENOMIC DNA]</scope>
    <source>
        <strain evidence="4 5">VT-49</strain>
    </source>
</reference>
<dbReference type="EMBL" id="NOKQ01000252">
    <property type="protein sequence ID" value="OZS77350.1"/>
    <property type="molecule type" value="Genomic_DNA"/>
</dbReference>
<dbReference type="PROSITE" id="PS50977">
    <property type="entry name" value="HTH_TETR_2"/>
    <property type="match status" value="1"/>
</dbReference>
<dbReference type="InterPro" id="IPR050624">
    <property type="entry name" value="HTH-type_Tx_Regulator"/>
</dbReference>
<organism evidence="4 5">
    <name type="scientific">Tetzosporium hominis</name>
    <dbReference type="NCBI Taxonomy" id="2020506"/>
    <lineage>
        <taxon>Bacteria</taxon>
        <taxon>Bacillati</taxon>
        <taxon>Bacillota</taxon>
        <taxon>Bacilli</taxon>
        <taxon>Bacillales</taxon>
        <taxon>Caryophanaceae</taxon>
        <taxon>Tetzosporium</taxon>
    </lineage>
</organism>
<evidence type="ECO:0000313" key="5">
    <source>
        <dbReference type="Proteomes" id="UP000217065"/>
    </source>
</evidence>
<dbReference type="Gene3D" id="1.10.357.10">
    <property type="entry name" value="Tetracycline Repressor, domain 2"/>
    <property type="match status" value="1"/>
</dbReference>
<evidence type="ECO:0000313" key="4">
    <source>
        <dbReference type="EMBL" id="OZS77350.1"/>
    </source>
</evidence>
<dbReference type="PANTHER" id="PTHR43479">
    <property type="entry name" value="ACREF/ENVCD OPERON REPRESSOR-RELATED"/>
    <property type="match status" value="1"/>
</dbReference>
<gene>
    <name evidence="4" type="ORF">CF394_11515</name>
</gene>
<comment type="caution">
    <text evidence="4">The sequence shown here is derived from an EMBL/GenBank/DDBJ whole genome shotgun (WGS) entry which is preliminary data.</text>
</comment>
<name>A0A264W185_9BACL</name>
<dbReference type="RefSeq" id="WP_094943812.1">
    <property type="nucleotide sequence ID" value="NZ_NOKQ01000252.1"/>
</dbReference>
<dbReference type="Pfam" id="PF14278">
    <property type="entry name" value="TetR_C_8"/>
    <property type="match status" value="1"/>
</dbReference>
<proteinExistence type="predicted"/>
<protein>
    <submittedName>
        <fullName evidence="4">TetR family transcriptional regulator</fullName>
    </submittedName>
</protein>
<feature type="DNA-binding region" description="H-T-H motif" evidence="2">
    <location>
        <begin position="32"/>
        <end position="51"/>
    </location>
</feature>
<keyword evidence="1 2" id="KW-0238">DNA-binding</keyword>
<evidence type="ECO:0000259" key="3">
    <source>
        <dbReference type="PROSITE" id="PS50977"/>
    </source>
</evidence>
<dbReference type="SUPFAM" id="SSF46689">
    <property type="entry name" value="Homeodomain-like"/>
    <property type="match status" value="1"/>
</dbReference>
<keyword evidence="5" id="KW-1185">Reference proteome</keyword>
<evidence type="ECO:0000256" key="1">
    <source>
        <dbReference type="ARBA" id="ARBA00023125"/>
    </source>
</evidence>
<dbReference type="AlphaFoldDB" id="A0A264W185"/>
<evidence type="ECO:0000256" key="2">
    <source>
        <dbReference type="PROSITE-ProRule" id="PRU00335"/>
    </source>
</evidence>
<dbReference type="Proteomes" id="UP000217065">
    <property type="component" value="Unassembled WGS sequence"/>
</dbReference>
<accession>A0A264W185</accession>